<feature type="transmembrane region" description="Helical" evidence="1">
    <location>
        <begin position="225"/>
        <end position="249"/>
    </location>
</feature>
<dbReference type="AlphaFoldDB" id="A0A0P4R4P9"/>
<evidence type="ECO:0000313" key="3">
    <source>
        <dbReference type="Proteomes" id="UP000048965"/>
    </source>
</evidence>
<reference evidence="3" key="1">
    <citation type="submission" date="2014-09" db="EMBL/GenBank/DDBJ databases">
        <title>Whole genome shotgun sequence of Streptomyces sp. NBRC 110027.</title>
        <authorList>
            <person name="Komaki H."/>
            <person name="Ichikawa N."/>
            <person name="Katano-Makiyama Y."/>
            <person name="Hosoyama A."/>
            <person name="Hashimoto M."/>
            <person name="Uohara A."/>
            <person name="Kitahashi Y."/>
            <person name="Ohji S."/>
            <person name="Kimura A."/>
            <person name="Yamazoe A."/>
            <person name="Igarashi Y."/>
            <person name="Fujita N."/>
        </authorList>
    </citation>
    <scope>NUCLEOTIDE SEQUENCE [LARGE SCALE GENOMIC DNA]</scope>
    <source>
        <strain evidence="3">NBRC 110027</strain>
    </source>
</reference>
<feature type="transmembrane region" description="Helical" evidence="1">
    <location>
        <begin position="6"/>
        <end position="32"/>
    </location>
</feature>
<reference evidence="2 3" key="2">
    <citation type="journal article" date="2015" name="Stand. Genomic Sci.">
        <title>Draft genome sequence of marine-derived Streptomyces sp. TP-A0598, a producer of anti-MRSA antibiotic lydicamycins.</title>
        <authorList>
            <person name="Komaki H."/>
            <person name="Ichikawa N."/>
            <person name="Hosoyama A."/>
            <person name="Fujita N."/>
            <person name="Igarashi Y."/>
        </authorList>
    </citation>
    <scope>NUCLEOTIDE SEQUENCE [LARGE SCALE GENOMIC DNA]</scope>
    <source>
        <strain evidence="2 3">NBRC 110027</strain>
    </source>
</reference>
<sequence length="480" mass="53054">MLETLWTVIVLALVLTGGALVLTGLVWMLIILRRMDPEDRWREPAPVRSRVRALADRTFHLVSWVHAHTVRPAARWYVRWGARVTTRHLRWARRGFGQDAERLFPRSHAVRSAVFDWYCTMPLAGIAYVIKACVLLLATVNIGVIVTKLVTGVSHLWEKSKQANAPWWAPGGSPSDHVVEGGGGDRSDPLLALMAALRRLGAVIAEKAGAYLSALTDPVGRPIEALIAAASLVLVAMMLLASRVAWLALRQVARPSYQDHGPHYAEPRTRFTWARRLLSLRVGPNRENRPVVVLVNCLARVGAAQSRHRWSLRIRSPLMAPRVHLADAERVVWSAWRTRHTTIRGVLRAQHKEHAAEVVGALRMMETRQDTDADRGRVFEDMARMLAKIAERYAQGRTLALLDPDDLAGASRAVNREWVRMVILGVVVIGSAVGASALGVSDAAIAQVVGIVSLVMVGLLYGARLTPTDLLDVVRGQSRK</sequence>
<organism evidence="2 3">
    <name type="scientific">Streptomyces lydicamycinicus</name>
    <dbReference type="NCBI Taxonomy" id="1546107"/>
    <lineage>
        <taxon>Bacteria</taxon>
        <taxon>Bacillati</taxon>
        <taxon>Actinomycetota</taxon>
        <taxon>Actinomycetes</taxon>
        <taxon>Kitasatosporales</taxon>
        <taxon>Streptomycetaceae</taxon>
        <taxon>Streptomyces</taxon>
    </lineage>
</organism>
<feature type="transmembrane region" description="Helical" evidence="1">
    <location>
        <begin position="418"/>
        <end position="438"/>
    </location>
</feature>
<proteinExistence type="predicted"/>
<keyword evidence="3" id="KW-1185">Reference proteome</keyword>
<feature type="transmembrane region" description="Helical" evidence="1">
    <location>
        <begin position="128"/>
        <end position="150"/>
    </location>
</feature>
<feature type="transmembrane region" description="Helical" evidence="1">
    <location>
        <begin position="444"/>
        <end position="463"/>
    </location>
</feature>
<dbReference type="RefSeq" id="WP_052718897.1">
    <property type="nucleotide sequence ID" value="NZ_JBMVCO010000002.1"/>
</dbReference>
<keyword evidence="1" id="KW-0472">Membrane</keyword>
<evidence type="ECO:0000313" key="2">
    <source>
        <dbReference type="EMBL" id="GAO08033.1"/>
    </source>
</evidence>
<keyword evidence="1" id="KW-1133">Transmembrane helix</keyword>
<evidence type="ECO:0000256" key="1">
    <source>
        <dbReference type="SAM" id="Phobius"/>
    </source>
</evidence>
<accession>A0A0P4R4P9</accession>
<keyword evidence="1" id="KW-0812">Transmembrane</keyword>
<protein>
    <submittedName>
        <fullName evidence="2">Uncharacterized protein</fullName>
    </submittedName>
</protein>
<gene>
    <name evidence="2" type="ORF">TPA0598_03_04940</name>
</gene>
<comment type="caution">
    <text evidence="2">The sequence shown here is derived from an EMBL/GenBank/DDBJ whole genome shotgun (WGS) entry which is preliminary data.</text>
</comment>
<name>A0A0P4R4P9_9ACTN</name>
<dbReference type="EMBL" id="BBNO01000003">
    <property type="protein sequence ID" value="GAO08033.1"/>
    <property type="molecule type" value="Genomic_DNA"/>
</dbReference>
<dbReference type="Proteomes" id="UP000048965">
    <property type="component" value="Unassembled WGS sequence"/>
</dbReference>